<evidence type="ECO:0000256" key="2">
    <source>
        <dbReference type="ARBA" id="ARBA00022723"/>
    </source>
</evidence>
<organism evidence="4 5">
    <name type="scientific">Acropora cervicornis</name>
    <name type="common">Staghorn coral</name>
    <dbReference type="NCBI Taxonomy" id="6130"/>
    <lineage>
        <taxon>Eukaryota</taxon>
        <taxon>Metazoa</taxon>
        <taxon>Cnidaria</taxon>
        <taxon>Anthozoa</taxon>
        <taxon>Hexacorallia</taxon>
        <taxon>Scleractinia</taxon>
        <taxon>Astrocoeniina</taxon>
        <taxon>Acroporidae</taxon>
        <taxon>Acropora</taxon>
    </lineage>
</organism>
<evidence type="ECO:0000259" key="3">
    <source>
        <dbReference type="Pfam" id="PF13359"/>
    </source>
</evidence>
<gene>
    <name evidence="4" type="ORF">P5673_022278</name>
</gene>
<accession>A0AAD9UZX0</accession>
<dbReference type="Proteomes" id="UP001249851">
    <property type="component" value="Unassembled WGS sequence"/>
</dbReference>
<comment type="caution">
    <text evidence="4">The sequence shown here is derived from an EMBL/GenBank/DDBJ whole genome shotgun (WGS) entry which is preliminary data.</text>
</comment>
<proteinExistence type="predicted"/>
<evidence type="ECO:0000313" key="4">
    <source>
        <dbReference type="EMBL" id="KAK2555725.1"/>
    </source>
</evidence>
<protein>
    <submittedName>
        <fullName evidence="4">Protein ALP1-like</fullName>
    </submittedName>
</protein>
<evidence type="ECO:0000256" key="1">
    <source>
        <dbReference type="ARBA" id="ARBA00001968"/>
    </source>
</evidence>
<sequence length="129" mass="14661">MKKNGAYQCVLGPNYSTHIPILAPEESHTDYINREGYHTIIMQAVVDCNYVEIGWPGSVHNARVLSNSLLYKKGMENKRFPGIQTKQIQDQHIFPFLVGGPAYPLLSWLMKPYPENSSTPTIEWSLIIL</sequence>
<keyword evidence="5" id="KW-1185">Reference proteome</keyword>
<dbReference type="InterPro" id="IPR027806">
    <property type="entry name" value="HARBI1_dom"/>
</dbReference>
<keyword evidence="2" id="KW-0479">Metal-binding</keyword>
<comment type="cofactor">
    <cofactor evidence="1">
        <name>a divalent metal cation</name>
        <dbReference type="ChEBI" id="CHEBI:60240"/>
    </cofactor>
</comment>
<dbReference type="AlphaFoldDB" id="A0AAD9UZX0"/>
<reference evidence="4" key="1">
    <citation type="journal article" date="2023" name="G3 (Bethesda)">
        <title>Whole genome assembly and annotation of the endangered Caribbean coral Acropora cervicornis.</title>
        <authorList>
            <person name="Selwyn J.D."/>
            <person name="Vollmer S.V."/>
        </authorList>
    </citation>
    <scope>NUCLEOTIDE SEQUENCE</scope>
    <source>
        <strain evidence="4">K2</strain>
    </source>
</reference>
<reference evidence="4" key="2">
    <citation type="journal article" date="2023" name="Science">
        <title>Genomic signatures of disease resistance in endangered staghorn corals.</title>
        <authorList>
            <person name="Vollmer S.V."/>
            <person name="Selwyn J.D."/>
            <person name="Despard B.A."/>
            <person name="Roesel C.L."/>
        </authorList>
    </citation>
    <scope>NUCLEOTIDE SEQUENCE</scope>
    <source>
        <strain evidence="4">K2</strain>
    </source>
</reference>
<dbReference type="Pfam" id="PF13359">
    <property type="entry name" value="DDE_Tnp_4"/>
    <property type="match status" value="1"/>
</dbReference>
<evidence type="ECO:0000313" key="5">
    <source>
        <dbReference type="Proteomes" id="UP001249851"/>
    </source>
</evidence>
<name>A0AAD9UZX0_ACRCE</name>
<dbReference type="EMBL" id="JARQWQ010000060">
    <property type="protein sequence ID" value="KAK2555725.1"/>
    <property type="molecule type" value="Genomic_DNA"/>
</dbReference>
<dbReference type="GO" id="GO:0046872">
    <property type="term" value="F:metal ion binding"/>
    <property type="evidence" value="ECO:0007669"/>
    <property type="project" value="UniProtKB-KW"/>
</dbReference>
<feature type="domain" description="DDE Tnp4" evidence="3">
    <location>
        <begin position="16"/>
        <end position="114"/>
    </location>
</feature>